<organism evidence="3 4">
    <name type="scientific">Elysia crispata</name>
    <name type="common">lettuce slug</name>
    <dbReference type="NCBI Taxonomy" id="231223"/>
    <lineage>
        <taxon>Eukaryota</taxon>
        <taxon>Metazoa</taxon>
        <taxon>Spiralia</taxon>
        <taxon>Lophotrochozoa</taxon>
        <taxon>Mollusca</taxon>
        <taxon>Gastropoda</taxon>
        <taxon>Heterobranchia</taxon>
        <taxon>Euthyneura</taxon>
        <taxon>Panpulmonata</taxon>
        <taxon>Sacoglossa</taxon>
        <taxon>Placobranchoidea</taxon>
        <taxon>Plakobranchidae</taxon>
        <taxon>Elysia</taxon>
    </lineage>
</organism>
<dbReference type="InterPro" id="IPR014729">
    <property type="entry name" value="Rossmann-like_a/b/a_fold"/>
</dbReference>
<dbReference type="PANTHER" id="PTHR46989">
    <property type="entry name" value="USP DOMAIN-CONTAINING PROTEIN"/>
    <property type="match status" value="1"/>
</dbReference>
<dbReference type="EMBL" id="JAWDGP010004327">
    <property type="protein sequence ID" value="KAK3765250.1"/>
    <property type="molecule type" value="Genomic_DNA"/>
</dbReference>
<protein>
    <recommendedName>
        <fullName evidence="2">UspA domain-containing protein</fullName>
    </recommendedName>
</protein>
<evidence type="ECO:0000259" key="2">
    <source>
        <dbReference type="Pfam" id="PF00582"/>
    </source>
</evidence>
<dbReference type="AlphaFoldDB" id="A0AAE0Z9S6"/>
<accession>A0AAE0Z9S6</accession>
<name>A0AAE0Z9S6_9GAST</name>
<evidence type="ECO:0000256" key="1">
    <source>
        <dbReference type="SAM" id="MobiDB-lite"/>
    </source>
</evidence>
<evidence type="ECO:0000313" key="4">
    <source>
        <dbReference type="Proteomes" id="UP001283361"/>
    </source>
</evidence>
<gene>
    <name evidence="3" type="ORF">RRG08_051872</name>
</gene>
<reference evidence="3" key="1">
    <citation type="journal article" date="2023" name="G3 (Bethesda)">
        <title>A reference genome for the long-term kleptoplast-retaining sea slug Elysia crispata morphotype clarki.</title>
        <authorList>
            <person name="Eastman K.E."/>
            <person name="Pendleton A.L."/>
            <person name="Shaikh M.A."/>
            <person name="Suttiyut T."/>
            <person name="Ogas R."/>
            <person name="Tomko P."/>
            <person name="Gavelis G."/>
            <person name="Widhalm J.R."/>
            <person name="Wisecaver J.H."/>
        </authorList>
    </citation>
    <scope>NUCLEOTIDE SEQUENCE</scope>
    <source>
        <strain evidence="3">ECLA1</strain>
    </source>
</reference>
<dbReference type="Pfam" id="PF00582">
    <property type="entry name" value="Usp"/>
    <property type="match status" value="1"/>
</dbReference>
<comment type="caution">
    <text evidence="3">The sequence shown here is derived from an EMBL/GenBank/DDBJ whole genome shotgun (WGS) entry which is preliminary data.</text>
</comment>
<proteinExistence type="predicted"/>
<dbReference type="PANTHER" id="PTHR46989:SF3">
    <property type="entry name" value="USPA DOMAIN-CONTAINING PROTEIN"/>
    <property type="match status" value="1"/>
</dbReference>
<dbReference type="InterPro" id="IPR006016">
    <property type="entry name" value="UspA"/>
</dbReference>
<dbReference type="Proteomes" id="UP001283361">
    <property type="component" value="Unassembled WGS sequence"/>
</dbReference>
<feature type="domain" description="UspA" evidence="2">
    <location>
        <begin position="24"/>
        <end position="166"/>
    </location>
</feature>
<dbReference type="PRINTS" id="PR01438">
    <property type="entry name" value="UNVRSLSTRESS"/>
</dbReference>
<sequence>MSDGQNSPLLTPDRSEDELSPPGKVVLVAMDGSEHSFNAFHWYMERIYQPNHSIIILHCPELKSVMKVPLRSTDSHCVKTMLKEHDQEVTTLVDRIKDTLKVVKVNARLIKQSGNPGHTIVKVANENKATLIVTGTRGLNGVRRTLIGSVSDYVLHHAHCPVLVCRNDTAT</sequence>
<evidence type="ECO:0000313" key="3">
    <source>
        <dbReference type="EMBL" id="KAK3765250.1"/>
    </source>
</evidence>
<dbReference type="SUPFAM" id="SSF52402">
    <property type="entry name" value="Adenine nucleotide alpha hydrolases-like"/>
    <property type="match status" value="1"/>
</dbReference>
<dbReference type="InterPro" id="IPR006015">
    <property type="entry name" value="Universal_stress_UspA"/>
</dbReference>
<keyword evidence="4" id="KW-1185">Reference proteome</keyword>
<feature type="region of interest" description="Disordered" evidence="1">
    <location>
        <begin position="1"/>
        <end position="21"/>
    </location>
</feature>
<dbReference type="CDD" id="cd23659">
    <property type="entry name" value="USP_At3g01520-like"/>
    <property type="match status" value="1"/>
</dbReference>
<dbReference type="Gene3D" id="3.40.50.620">
    <property type="entry name" value="HUPs"/>
    <property type="match status" value="1"/>
</dbReference>